<dbReference type="InterPro" id="IPR018357">
    <property type="entry name" value="Hexapep_transf_CS"/>
</dbReference>
<evidence type="ECO:0000313" key="4">
    <source>
        <dbReference type="EMBL" id="EMA70626.1"/>
    </source>
</evidence>
<dbReference type="PANTHER" id="PTHR22572">
    <property type="entry name" value="SUGAR-1-PHOSPHATE GUANYL TRANSFERASE"/>
    <property type="match status" value="1"/>
</dbReference>
<dbReference type="InterPro" id="IPR005835">
    <property type="entry name" value="NTP_transferase_dom"/>
</dbReference>
<gene>
    <name evidence="4" type="ORF">C461_00017</name>
</gene>
<accession>M0PKN5</accession>
<evidence type="ECO:0000313" key="5">
    <source>
        <dbReference type="Proteomes" id="UP000011575"/>
    </source>
</evidence>
<reference evidence="4 5" key="1">
    <citation type="journal article" date="2014" name="PLoS Genet.">
        <title>Phylogenetically driven sequencing of extremely halophilic archaea reveals strategies for static and dynamic osmo-response.</title>
        <authorList>
            <person name="Becker E.A."/>
            <person name="Seitzer P.M."/>
            <person name="Tritt A."/>
            <person name="Larsen D."/>
            <person name="Krusor M."/>
            <person name="Yao A.I."/>
            <person name="Wu D."/>
            <person name="Madern D."/>
            <person name="Eisen J.A."/>
            <person name="Darling A.E."/>
            <person name="Facciotti M.T."/>
        </authorList>
    </citation>
    <scope>NUCLEOTIDE SEQUENCE [LARGE SCALE GENOMIC DNA]</scope>
    <source>
        <strain evidence="4 5">JCM 13560</strain>
    </source>
</reference>
<sequence length="263" mass="27011">MLDGRFAVLNGDSVFDTASLTELFGHEAGVAAHRVDQPREYGVLSTDGDYATDVVEKPVDPPTNLANAGAYVFPDSVRTALDVPESERGEREVTDVLARLIDQRDVAVVETDQWLDVARPADLLRANELALSETTRQIDGAVEAGATVVGDVSIAESAVVESGATIRGPVIVARDATVRSGAVVEGPSVVGANATVDGGVELANTVLLPGATVSEDVQLRELVFGPRCTIPTGVSIAGGDASSADAVATVSAANPSVDGGLSY</sequence>
<dbReference type="InterPro" id="IPR056729">
    <property type="entry name" value="GMPPB_C"/>
</dbReference>
<feature type="domain" description="Nucleotidyl transferase" evidence="2">
    <location>
        <begin position="6"/>
        <end position="131"/>
    </location>
</feature>
<comment type="caution">
    <text evidence="4">The sequence shown here is derived from an EMBL/GenBank/DDBJ whole genome shotgun (WGS) entry which is preliminary data.</text>
</comment>
<evidence type="ECO:0000259" key="2">
    <source>
        <dbReference type="Pfam" id="PF00483"/>
    </source>
</evidence>
<evidence type="ECO:0000259" key="3">
    <source>
        <dbReference type="Pfam" id="PF25087"/>
    </source>
</evidence>
<comment type="similarity">
    <text evidence="1">Belongs to the transferase hexapeptide repeat family.</text>
</comment>
<keyword evidence="4" id="KW-0808">Transferase</keyword>
<keyword evidence="5" id="KW-1185">Reference proteome</keyword>
<protein>
    <submittedName>
        <fullName evidence="4">Nucleotidyl transferase</fullName>
    </submittedName>
</protein>
<dbReference type="InterPro" id="IPR029044">
    <property type="entry name" value="Nucleotide-diphossugar_trans"/>
</dbReference>
<organism evidence="4 5">
    <name type="scientific">Halorubrum aidingense JCM 13560</name>
    <dbReference type="NCBI Taxonomy" id="1230454"/>
    <lineage>
        <taxon>Archaea</taxon>
        <taxon>Methanobacteriati</taxon>
        <taxon>Methanobacteriota</taxon>
        <taxon>Stenosarchaea group</taxon>
        <taxon>Halobacteria</taxon>
        <taxon>Halobacteriales</taxon>
        <taxon>Haloferacaceae</taxon>
        <taxon>Halorubrum</taxon>
    </lineage>
</organism>
<proteinExistence type="inferred from homology"/>
<dbReference type="PATRIC" id="fig|1230454.4.peg.3"/>
<dbReference type="Gene3D" id="3.90.550.10">
    <property type="entry name" value="Spore Coat Polysaccharide Biosynthesis Protein SpsA, Chain A"/>
    <property type="match status" value="1"/>
</dbReference>
<evidence type="ECO:0000256" key="1">
    <source>
        <dbReference type="ARBA" id="ARBA00007274"/>
    </source>
</evidence>
<dbReference type="Pfam" id="PF00483">
    <property type="entry name" value="NTP_transferase"/>
    <property type="match status" value="1"/>
</dbReference>
<dbReference type="InterPro" id="IPR050486">
    <property type="entry name" value="Mannose-1P_guanyltransferase"/>
</dbReference>
<dbReference type="STRING" id="1230454.C461_00017"/>
<feature type="domain" description="Mannose-1-phosphate guanyltransferase C-terminal" evidence="3">
    <location>
        <begin position="166"/>
        <end position="238"/>
    </location>
</feature>
<dbReference type="Proteomes" id="UP000011575">
    <property type="component" value="Unassembled WGS sequence"/>
</dbReference>
<dbReference type="SUPFAM" id="SSF53448">
    <property type="entry name" value="Nucleotide-diphospho-sugar transferases"/>
    <property type="match status" value="1"/>
</dbReference>
<name>M0PKN5_9EURY</name>
<dbReference type="GO" id="GO:0016740">
    <property type="term" value="F:transferase activity"/>
    <property type="evidence" value="ECO:0007669"/>
    <property type="project" value="UniProtKB-KW"/>
</dbReference>
<dbReference type="Gene3D" id="2.160.10.10">
    <property type="entry name" value="Hexapeptide repeat proteins"/>
    <property type="match status" value="1"/>
</dbReference>
<dbReference type="Pfam" id="PF25087">
    <property type="entry name" value="GMPPB_C"/>
    <property type="match status" value="1"/>
</dbReference>
<dbReference type="PROSITE" id="PS00101">
    <property type="entry name" value="HEXAPEP_TRANSFERASES"/>
    <property type="match status" value="1"/>
</dbReference>
<dbReference type="AlphaFoldDB" id="M0PKN5"/>
<dbReference type="EMBL" id="AOJI01000002">
    <property type="protein sequence ID" value="EMA70626.1"/>
    <property type="molecule type" value="Genomic_DNA"/>
</dbReference>